<name>A0A845A9F1_9SPHN</name>
<reference evidence="6 7" key="1">
    <citation type="submission" date="2019-12" db="EMBL/GenBank/DDBJ databases">
        <title>Genomic-based taxomic classification of the family Erythrobacteraceae.</title>
        <authorList>
            <person name="Xu L."/>
        </authorList>
    </citation>
    <scope>NUCLEOTIDE SEQUENCE [LARGE SCALE GENOMIC DNA]</scope>
    <source>
        <strain evidence="6 7">DSM 18604</strain>
    </source>
</reference>
<dbReference type="Gene3D" id="1.20.120.910">
    <property type="entry name" value="DksA, coiled-coil domain"/>
    <property type="match status" value="1"/>
</dbReference>
<gene>
    <name evidence="6" type="ORF">GRI39_09775</name>
</gene>
<dbReference type="PROSITE" id="PS01102">
    <property type="entry name" value="ZF_DKSA_1"/>
    <property type="match status" value="1"/>
</dbReference>
<dbReference type="PRINTS" id="PR00618">
    <property type="entry name" value="DKSAZNFINGER"/>
</dbReference>
<sequence length="88" mass="9514">MAGGWARDGAVQEQIDDTISDAVQRARASFSNRSGTLECEVCGEDIPEARRKALPGARTCVACQSSLDRNARNASAFNRRGSKDSQLR</sequence>
<proteinExistence type="predicted"/>
<dbReference type="SUPFAM" id="SSF57716">
    <property type="entry name" value="Glucocorticoid receptor-like (DNA-binding domain)"/>
    <property type="match status" value="1"/>
</dbReference>
<dbReference type="InterPro" id="IPR020460">
    <property type="entry name" value="Znf_C4-type_bac"/>
</dbReference>
<comment type="caution">
    <text evidence="6">The sequence shown here is derived from an EMBL/GenBank/DDBJ whole genome shotgun (WGS) entry which is preliminary data.</text>
</comment>
<dbReference type="PANTHER" id="PTHR38777:SF1">
    <property type="entry name" value="DNAK SUPPRESSOR PROTEIN"/>
    <property type="match status" value="1"/>
</dbReference>
<dbReference type="PANTHER" id="PTHR38777">
    <property type="entry name" value="FELS-2 PROPHAGE PROTEIN"/>
    <property type="match status" value="1"/>
</dbReference>
<dbReference type="OrthoDB" id="962301at2"/>
<dbReference type="AlphaFoldDB" id="A0A845A9F1"/>
<evidence type="ECO:0000256" key="4">
    <source>
        <dbReference type="PROSITE-ProRule" id="PRU00510"/>
    </source>
</evidence>
<feature type="zinc finger region" description="dksA C4-type" evidence="4">
    <location>
        <begin position="39"/>
        <end position="63"/>
    </location>
</feature>
<keyword evidence="2" id="KW-0863">Zinc-finger</keyword>
<evidence type="ECO:0000313" key="6">
    <source>
        <dbReference type="EMBL" id="MXP26324.1"/>
    </source>
</evidence>
<evidence type="ECO:0000256" key="1">
    <source>
        <dbReference type="ARBA" id="ARBA00022723"/>
    </source>
</evidence>
<evidence type="ECO:0000313" key="7">
    <source>
        <dbReference type="Proteomes" id="UP000460561"/>
    </source>
</evidence>
<protein>
    <submittedName>
        <fullName evidence="6">DksA/TraR family C4-type zinc finger protein</fullName>
    </submittedName>
</protein>
<evidence type="ECO:0000256" key="2">
    <source>
        <dbReference type="ARBA" id="ARBA00022771"/>
    </source>
</evidence>
<evidence type="ECO:0000259" key="5">
    <source>
        <dbReference type="Pfam" id="PF01258"/>
    </source>
</evidence>
<dbReference type="InterPro" id="IPR000962">
    <property type="entry name" value="Znf_DskA_TraR"/>
</dbReference>
<keyword evidence="7" id="KW-1185">Reference proteome</keyword>
<organism evidence="6 7">
    <name type="scientific">Altericroceibacterium indicum</name>
    <dbReference type="NCBI Taxonomy" id="374177"/>
    <lineage>
        <taxon>Bacteria</taxon>
        <taxon>Pseudomonadati</taxon>
        <taxon>Pseudomonadota</taxon>
        <taxon>Alphaproteobacteria</taxon>
        <taxon>Sphingomonadales</taxon>
        <taxon>Erythrobacteraceae</taxon>
        <taxon>Altericroceibacterium</taxon>
    </lineage>
</organism>
<dbReference type="EMBL" id="WTYQ01000003">
    <property type="protein sequence ID" value="MXP26324.1"/>
    <property type="molecule type" value="Genomic_DNA"/>
</dbReference>
<dbReference type="InterPro" id="IPR020458">
    <property type="entry name" value="Znf_DskA_TraR_CS"/>
</dbReference>
<dbReference type="Proteomes" id="UP000460561">
    <property type="component" value="Unassembled WGS sequence"/>
</dbReference>
<keyword evidence="1" id="KW-0479">Metal-binding</keyword>
<dbReference type="GO" id="GO:0008270">
    <property type="term" value="F:zinc ion binding"/>
    <property type="evidence" value="ECO:0007669"/>
    <property type="project" value="UniProtKB-KW"/>
</dbReference>
<keyword evidence="3" id="KW-0862">Zinc</keyword>
<accession>A0A845A9F1</accession>
<dbReference type="GO" id="GO:1900378">
    <property type="term" value="P:positive regulation of secondary metabolite biosynthetic process"/>
    <property type="evidence" value="ECO:0007669"/>
    <property type="project" value="TreeGrafter"/>
</dbReference>
<dbReference type="RefSeq" id="WP_160739514.1">
    <property type="nucleotide sequence ID" value="NZ_WTYQ01000003.1"/>
</dbReference>
<dbReference type="Pfam" id="PF01258">
    <property type="entry name" value="zf-dskA_traR"/>
    <property type="match status" value="1"/>
</dbReference>
<feature type="domain" description="Zinc finger DksA/TraR C4-type" evidence="5">
    <location>
        <begin position="35"/>
        <end position="66"/>
    </location>
</feature>
<dbReference type="NCBIfam" id="NF008243">
    <property type="entry name" value="PRK11019.1"/>
    <property type="match status" value="1"/>
</dbReference>
<evidence type="ECO:0000256" key="3">
    <source>
        <dbReference type="ARBA" id="ARBA00022833"/>
    </source>
</evidence>
<dbReference type="PROSITE" id="PS51128">
    <property type="entry name" value="ZF_DKSA_2"/>
    <property type="match status" value="1"/>
</dbReference>